<accession>A0A420F2R4</accession>
<feature type="transmembrane region" description="Helical" evidence="1">
    <location>
        <begin position="88"/>
        <end position="106"/>
    </location>
</feature>
<name>A0A420F2R4_9ACTN</name>
<feature type="transmembrane region" description="Helical" evidence="1">
    <location>
        <begin position="41"/>
        <end position="60"/>
    </location>
</feature>
<reference evidence="2 3" key="1">
    <citation type="journal article" date="2018" name="Int. J. Syst. Evol. Microbiol.">
        <title>Micromonospora globbae sp. nov., an endophytic actinomycete isolated from roots of Globba winitii C. H. Wright.</title>
        <authorList>
            <person name="Kuncharoen N."/>
            <person name="Pittayakhajonwut P."/>
            <person name="Tanasupawat S."/>
        </authorList>
    </citation>
    <scope>NUCLEOTIDE SEQUENCE [LARGE SCALE GENOMIC DNA]</scope>
    <source>
        <strain evidence="2 3">WPS1-2</strain>
    </source>
</reference>
<comment type="caution">
    <text evidence="2">The sequence shown here is derived from an EMBL/GenBank/DDBJ whole genome shotgun (WGS) entry which is preliminary data.</text>
</comment>
<protein>
    <submittedName>
        <fullName evidence="2">Low temperature requirement protein A</fullName>
    </submittedName>
</protein>
<dbReference type="Proteomes" id="UP000285744">
    <property type="component" value="Unassembled WGS sequence"/>
</dbReference>
<dbReference type="EMBL" id="RAQQ01000007">
    <property type="protein sequence ID" value="RKF27295.1"/>
    <property type="molecule type" value="Genomic_DNA"/>
</dbReference>
<feature type="transmembrane region" description="Helical" evidence="1">
    <location>
        <begin position="143"/>
        <end position="165"/>
    </location>
</feature>
<gene>
    <name evidence="2" type="ORF">D7I43_12580</name>
</gene>
<dbReference type="AlphaFoldDB" id="A0A420F2R4"/>
<keyword evidence="1" id="KW-0812">Transmembrane</keyword>
<proteinExistence type="predicted"/>
<organism evidence="2 3">
    <name type="scientific">Micromonospora globbae</name>
    <dbReference type="NCBI Taxonomy" id="1894969"/>
    <lineage>
        <taxon>Bacteria</taxon>
        <taxon>Bacillati</taxon>
        <taxon>Actinomycetota</taxon>
        <taxon>Actinomycetes</taxon>
        <taxon>Micromonosporales</taxon>
        <taxon>Micromonosporaceae</taxon>
        <taxon>Micromonospora</taxon>
    </lineage>
</organism>
<dbReference type="PANTHER" id="PTHR36840:SF1">
    <property type="entry name" value="BLL5714 PROTEIN"/>
    <property type="match status" value="1"/>
</dbReference>
<dbReference type="InterPro" id="IPR010640">
    <property type="entry name" value="Low_temperature_requirement_A"/>
</dbReference>
<dbReference type="Pfam" id="PF06772">
    <property type="entry name" value="LtrA"/>
    <property type="match status" value="1"/>
</dbReference>
<keyword evidence="1" id="KW-0472">Membrane</keyword>
<feature type="transmembrane region" description="Helical" evidence="1">
    <location>
        <begin position="118"/>
        <end position="137"/>
    </location>
</feature>
<keyword evidence="1" id="KW-1133">Transmembrane helix</keyword>
<evidence type="ECO:0000313" key="3">
    <source>
        <dbReference type="Proteomes" id="UP000285744"/>
    </source>
</evidence>
<evidence type="ECO:0000256" key="1">
    <source>
        <dbReference type="SAM" id="Phobius"/>
    </source>
</evidence>
<dbReference type="PANTHER" id="PTHR36840">
    <property type="entry name" value="BLL5714 PROTEIN"/>
    <property type="match status" value="1"/>
</dbReference>
<evidence type="ECO:0000313" key="2">
    <source>
        <dbReference type="EMBL" id="RKF27295.1"/>
    </source>
</evidence>
<sequence>MIVAVRLRAMRCDGRVARDRERWSRGYGVALLRKRESAQQATYVELFFDLVMVFALNRLLSSGVADLEVPGQAPADYLARWAGLGRTLLLFAPLLWTWTITAYLTARFDPRTPALQRSTLVAAFAVLIMGTSVPHAFDGAGGLSFALVYTLNQVGRLLIFVYIIGAHPLGRLYVRATVWLAVGGAFWILGGLTTGGAQVVLWILAVIVDFGAARLGWPLPRLGRGRQAVWEMAPHHLAERYQQLMLIALGETILAVGITFTTNKDRPGGYESLGLLTA</sequence>